<proteinExistence type="inferred from homology"/>
<evidence type="ECO:0000313" key="4">
    <source>
        <dbReference type="EMBL" id="GCL64032.1"/>
    </source>
</evidence>
<dbReference type="PANTHER" id="PTHR18968:SF86">
    <property type="entry name" value="ACETOLACTATE SYNTHASE LARGE SUBUNIT ILVX-RELATED"/>
    <property type="match status" value="1"/>
</dbReference>
<dbReference type="InterPro" id="IPR045229">
    <property type="entry name" value="TPP_enz"/>
</dbReference>
<dbReference type="GO" id="GO:0050660">
    <property type="term" value="F:flavin adenine dinucleotide binding"/>
    <property type="evidence" value="ECO:0007669"/>
    <property type="project" value="TreeGrafter"/>
</dbReference>
<dbReference type="PANTHER" id="PTHR18968">
    <property type="entry name" value="THIAMINE PYROPHOSPHATE ENZYMES"/>
    <property type="match status" value="1"/>
</dbReference>
<evidence type="ECO:0000313" key="5">
    <source>
        <dbReference type="Proteomes" id="UP000301751"/>
    </source>
</evidence>
<sequence length="329" mass="33106">MPAAARLLRQLGPKAVLLLGTGGSRSLAAQQHAAAIAAHTGCRVLAEFYNARMPGGRGTPGIQRLPYAVDATVAKLAGAEALVLAGSTEPIGFFAYPGKPSQLKPAGAMLLELAAPQHDVPAALAALAAELGAPPVAAPQRAAATAWPSGPLTAESAAAVVAAVLPEQAVVVDEAVSNGRGFGAVMVDAAPHDWLQTMGGAIGFGLPGGVGAALGAPGRPVLVLEGDGSAMYTVQALWTMARESLPVVVLVFANRAYRILQGELQGVGAQISGQKAEAMLSLGNPALDWVALARGHGVPGVQVDTTDALAKALRDGFASRGPMVIEALL</sequence>
<dbReference type="GO" id="GO:0030976">
    <property type="term" value="F:thiamine pyrophosphate binding"/>
    <property type="evidence" value="ECO:0007669"/>
    <property type="project" value="InterPro"/>
</dbReference>
<dbReference type="Gene3D" id="3.40.50.970">
    <property type="match status" value="1"/>
</dbReference>
<dbReference type="InterPro" id="IPR000399">
    <property type="entry name" value="TPP-bd_CS"/>
</dbReference>
<name>A0A480AV41_9BURK</name>
<comment type="similarity">
    <text evidence="1">Belongs to the TPP enzyme family.</text>
</comment>
<dbReference type="SUPFAM" id="SSF52518">
    <property type="entry name" value="Thiamin diphosphate-binding fold (THDP-binding)"/>
    <property type="match status" value="1"/>
</dbReference>
<dbReference type="CDD" id="cd02002">
    <property type="entry name" value="TPP_BFDC"/>
    <property type="match status" value="1"/>
</dbReference>
<organism evidence="4 5">
    <name type="scientific">Pseudaquabacterium pictum</name>
    <dbReference type="NCBI Taxonomy" id="2315236"/>
    <lineage>
        <taxon>Bacteria</taxon>
        <taxon>Pseudomonadati</taxon>
        <taxon>Pseudomonadota</taxon>
        <taxon>Betaproteobacteria</taxon>
        <taxon>Burkholderiales</taxon>
        <taxon>Sphaerotilaceae</taxon>
        <taxon>Pseudaquabacterium</taxon>
    </lineage>
</organism>
<gene>
    <name evidence="4" type="ORF">AQPW35_31130</name>
</gene>
<keyword evidence="5" id="KW-1185">Reference proteome</keyword>
<dbReference type="NCBIfam" id="NF005760">
    <property type="entry name" value="PRK07586.1"/>
    <property type="match status" value="1"/>
</dbReference>
<evidence type="ECO:0000256" key="2">
    <source>
        <dbReference type="ARBA" id="ARBA00023052"/>
    </source>
</evidence>
<evidence type="ECO:0000259" key="3">
    <source>
        <dbReference type="Pfam" id="PF02775"/>
    </source>
</evidence>
<dbReference type="GO" id="GO:0044281">
    <property type="term" value="P:small molecule metabolic process"/>
    <property type="evidence" value="ECO:0007669"/>
    <property type="project" value="UniProtKB-ARBA"/>
</dbReference>
<dbReference type="AlphaFoldDB" id="A0A480AV41"/>
<keyword evidence="2" id="KW-0786">Thiamine pyrophosphate</keyword>
<dbReference type="GO" id="GO:0003984">
    <property type="term" value="F:acetolactate synthase activity"/>
    <property type="evidence" value="ECO:0007669"/>
    <property type="project" value="TreeGrafter"/>
</dbReference>
<dbReference type="Proteomes" id="UP000301751">
    <property type="component" value="Unassembled WGS sequence"/>
</dbReference>
<protein>
    <recommendedName>
        <fullName evidence="3">Thiamine pyrophosphate enzyme TPP-binding domain-containing protein</fullName>
    </recommendedName>
</protein>
<dbReference type="PROSITE" id="PS00187">
    <property type="entry name" value="TPP_ENZYMES"/>
    <property type="match status" value="1"/>
</dbReference>
<dbReference type="InterPro" id="IPR029061">
    <property type="entry name" value="THDP-binding"/>
</dbReference>
<dbReference type="GO" id="GO:0000287">
    <property type="term" value="F:magnesium ion binding"/>
    <property type="evidence" value="ECO:0007669"/>
    <property type="project" value="InterPro"/>
</dbReference>
<dbReference type="Pfam" id="PF02775">
    <property type="entry name" value="TPP_enzyme_C"/>
    <property type="match status" value="1"/>
</dbReference>
<accession>A0A480AV41</accession>
<comment type="caution">
    <text evidence="4">The sequence shown here is derived from an EMBL/GenBank/DDBJ whole genome shotgun (WGS) entry which is preliminary data.</text>
</comment>
<reference evidence="5" key="1">
    <citation type="submission" date="2019-03" db="EMBL/GenBank/DDBJ databases">
        <title>Aquabacterium pictum sp.nov., the first bacteriochlorophyll a-containing freshwater bacterium in the genus Aquabacterium of the class Betaproteobacteria.</title>
        <authorList>
            <person name="Hirose S."/>
            <person name="Tank M."/>
            <person name="Hara E."/>
            <person name="Tamaki H."/>
            <person name="Takaichi S."/>
            <person name="Haruta S."/>
            <person name="Hanada S."/>
        </authorList>
    </citation>
    <scope>NUCLEOTIDE SEQUENCE [LARGE SCALE GENOMIC DNA]</scope>
    <source>
        <strain evidence="5">W35</strain>
    </source>
</reference>
<feature type="domain" description="Thiamine pyrophosphate enzyme TPP-binding" evidence="3">
    <location>
        <begin position="191"/>
        <end position="326"/>
    </location>
</feature>
<dbReference type="InterPro" id="IPR011766">
    <property type="entry name" value="TPP_enzyme_TPP-bd"/>
</dbReference>
<dbReference type="EMBL" id="BJCL01000007">
    <property type="protein sequence ID" value="GCL64032.1"/>
    <property type="molecule type" value="Genomic_DNA"/>
</dbReference>
<evidence type="ECO:0000256" key="1">
    <source>
        <dbReference type="ARBA" id="ARBA00007812"/>
    </source>
</evidence>